<reference evidence="1" key="1">
    <citation type="submission" date="2023-04" db="EMBL/GenBank/DDBJ databases">
        <title>Ambrosiozyma monospora NBRC 10751.</title>
        <authorList>
            <person name="Ichikawa N."/>
            <person name="Sato H."/>
            <person name="Tonouchi N."/>
        </authorList>
    </citation>
    <scope>NUCLEOTIDE SEQUENCE</scope>
    <source>
        <strain evidence="1">NBRC 10751</strain>
    </source>
</reference>
<evidence type="ECO:0000313" key="2">
    <source>
        <dbReference type="Proteomes" id="UP001165064"/>
    </source>
</evidence>
<proteinExistence type="predicted"/>
<name>A0ACB5TF17_AMBMO</name>
<accession>A0ACB5TF17</accession>
<protein>
    <submittedName>
        <fullName evidence="1">Unnamed protein product</fullName>
    </submittedName>
</protein>
<dbReference type="EMBL" id="BSXS01007085">
    <property type="protein sequence ID" value="GME87252.1"/>
    <property type="molecule type" value="Genomic_DNA"/>
</dbReference>
<evidence type="ECO:0000313" key="1">
    <source>
        <dbReference type="EMBL" id="GME87252.1"/>
    </source>
</evidence>
<sequence length="481" mass="55166">MGRKMMEAIDVGSAGGLLALAEFVSNVVAEPYIQIESDLRRDSLSIDYSPDIDTLPSFFNSVGFLNVIGKIVKRLTENYGTVLRGTEGHDTHLKQRVEDVLLELTLFLYYVTSDILHFVSVHRLKNLHSYSTTGKKFEQLFSQNREFWIKIFIYASAQDMIIGIADRFQDFDSLSELLESERRIEDLRTEPEMVFESHTSPKFDFYFDKYGFPFAEALFTYYVKSHKINVLLTEFKAYPEFFEKFLGENPQYAKIGWISDIDSGNYIDASKRLLNYASCAASNEFEIIENKKLHLNIAKLGLLVASSTSEPSANFEILQENINSNLALIHYQKKLEEAFKLESLVRKKNEGDDEIHLVSYIIDDKLDNLKSQVLASSKKLRSQKQLYLLELVNLATLVDIGEKFVDVFCDLLILLSSLKSITSYALVKSVSLNKELDIIENLVWKRLLLQLAMNEKRIKQVDSLADPRDINLTGTELSWNR</sequence>
<organism evidence="1 2">
    <name type="scientific">Ambrosiozyma monospora</name>
    <name type="common">Yeast</name>
    <name type="synonym">Endomycopsis monosporus</name>
    <dbReference type="NCBI Taxonomy" id="43982"/>
    <lineage>
        <taxon>Eukaryota</taxon>
        <taxon>Fungi</taxon>
        <taxon>Dikarya</taxon>
        <taxon>Ascomycota</taxon>
        <taxon>Saccharomycotina</taxon>
        <taxon>Pichiomycetes</taxon>
        <taxon>Pichiales</taxon>
        <taxon>Pichiaceae</taxon>
        <taxon>Ambrosiozyma</taxon>
    </lineage>
</organism>
<keyword evidence="2" id="KW-1185">Reference proteome</keyword>
<gene>
    <name evidence="1" type="ORF">Amon02_000816600</name>
</gene>
<comment type="caution">
    <text evidence="1">The sequence shown here is derived from an EMBL/GenBank/DDBJ whole genome shotgun (WGS) entry which is preliminary data.</text>
</comment>
<dbReference type="Proteomes" id="UP001165064">
    <property type="component" value="Unassembled WGS sequence"/>
</dbReference>